<comment type="caution">
    <text evidence="1">The sequence shown here is derived from an EMBL/GenBank/DDBJ whole genome shotgun (WGS) entry which is preliminary data.</text>
</comment>
<dbReference type="RefSeq" id="WP_184914325.1">
    <property type="nucleotide sequence ID" value="NZ_JACHJR010000001.1"/>
</dbReference>
<evidence type="ECO:0000313" key="1">
    <source>
        <dbReference type="EMBL" id="MBB4946960.1"/>
    </source>
</evidence>
<dbReference type="InterPro" id="IPR013785">
    <property type="entry name" value="Aldolase_TIM"/>
</dbReference>
<reference evidence="1 2" key="1">
    <citation type="submission" date="2020-08" db="EMBL/GenBank/DDBJ databases">
        <title>Sequencing the genomes of 1000 actinobacteria strains.</title>
        <authorList>
            <person name="Klenk H.-P."/>
        </authorList>
    </citation>
    <scope>NUCLEOTIDE SEQUENCE [LARGE SCALE GENOMIC DNA]</scope>
    <source>
        <strain evidence="1 2">DSM 44786</strain>
    </source>
</reference>
<evidence type="ECO:0000313" key="2">
    <source>
        <dbReference type="Proteomes" id="UP000573327"/>
    </source>
</evidence>
<keyword evidence="2" id="KW-1185">Reference proteome</keyword>
<gene>
    <name evidence="1" type="ORF">F4556_002495</name>
</gene>
<dbReference type="Proteomes" id="UP000573327">
    <property type="component" value="Unassembled WGS sequence"/>
</dbReference>
<name>A0A7W7SAM3_9ACTN</name>
<dbReference type="Gene3D" id="3.20.20.70">
    <property type="entry name" value="Aldolase class I"/>
    <property type="match status" value="1"/>
</dbReference>
<dbReference type="InterPro" id="IPR047771">
    <property type="entry name" value="Radical_SAM_STM4011-like"/>
</dbReference>
<dbReference type="SUPFAM" id="SSF102114">
    <property type="entry name" value="Radical SAM enzymes"/>
    <property type="match status" value="1"/>
</dbReference>
<organism evidence="1 2">
    <name type="scientific">Kitasatospora gansuensis</name>
    <dbReference type="NCBI Taxonomy" id="258050"/>
    <lineage>
        <taxon>Bacteria</taxon>
        <taxon>Bacillati</taxon>
        <taxon>Actinomycetota</taxon>
        <taxon>Actinomycetes</taxon>
        <taxon>Kitasatosporales</taxon>
        <taxon>Streptomycetaceae</taxon>
        <taxon>Kitasatospora</taxon>
    </lineage>
</organism>
<dbReference type="EMBL" id="JACHJR010000001">
    <property type="protein sequence ID" value="MBB4946960.1"/>
    <property type="molecule type" value="Genomic_DNA"/>
</dbReference>
<evidence type="ECO:0008006" key="3">
    <source>
        <dbReference type="Google" id="ProtNLM"/>
    </source>
</evidence>
<accession>A0A7W7SAM3</accession>
<sequence length="303" mass="33510">MSTFLGLPGAGAPELTVLYRGPLASCDYDCPYCPFAKRRDSPATLREDRAALERFCDWVAEQPAVSVLFTPWGEGLVRSWYRRAMVRLSLLPNVRRVAIQTNLSCRTGWLAEGDPASLALWVTYHPGQVAQDRLLTKCRELDALGVRYSVGVVGQPEHLAAAREFRAALRPEVYLWINAAEGRSYTDAEAADWTALDPLFGWSREPHPSEGRRCRTGSSVISVFGDGSVQRCHFVRAPLGNIYDGSYRAGLAERPCPLPVCDCHIGYVHLETLPLYEVFTDGVLERIPYGLDGISRPAAPAGR</sequence>
<dbReference type="AlphaFoldDB" id="A0A7W7SAM3"/>
<protein>
    <recommendedName>
        <fullName evidence="3">Radical SAM protein</fullName>
    </recommendedName>
</protein>
<dbReference type="NCBIfam" id="NF038073">
    <property type="entry name" value="rSAM_STM4011"/>
    <property type="match status" value="1"/>
</dbReference>
<dbReference type="InterPro" id="IPR058240">
    <property type="entry name" value="rSAM_sf"/>
</dbReference>
<proteinExistence type="predicted"/>
<dbReference type="CDD" id="cd01335">
    <property type="entry name" value="Radical_SAM"/>
    <property type="match status" value="1"/>
</dbReference>